<sequence length="376" mass="42331">MEGRVAESDYIVEAAWFSERIAFRATSDEIHFLLVYQAQEIVVSLTLGCTGIAKLRISISISFLLGASSHEFSAFPPCWSGEGIKFLVLGLLDNGDAIVDELIKYMEKSALYDEITTMIGEISQMGHVMMSVVPQHSPPLVPSTTAELRPINAEGDGWLVTGDLGDRSWISNPCPIEVAFPSDFDYRKAMNDGLACKFIGMEGTSSSQENLEKELAAAKDQVVLTVERDSALAALVFKRKIGDLVDKVCLLEGERTSALDSLQDMEERSKNHFDYLQTCKESLKQEKEEVRHLLKQVATLTADEEFLFKSFDQEQSTRKSAEAPVTKWFKSFQETLERLSRIPRQRVFTSPKSLWSVPRTFIKINIIFIFNRYLVT</sequence>
<evidence type="ECO:0000256" key="1">
    <source>
        <dbReference type="SAM" id="Coils"/>
    </source>
</evidence>
<comment type="caution">
    <text evidence="2">The sequence shown here is derived from an EMBL/GenBank/DDBJ whole genome shotgun (WGS) entry which is preliminary data.</text>
</comment>
<name>A0ABU6Z0W1_9FABA</name>
<reference evidence="2 3" key="1">
    <citation type="journal article" date="2023" name="Plants (Basel)">
        <title>Bridging the Gap: Combining Genomics and Transcriptomics Approaches to Understand Stylosanthes scabra, an Orphan Legume from the Brazilian Caatinga.</title>
        <authorList>
            <person name="Ferreira-Neto J.R.C."/>
            <person name="da Silva M.D."/>
            <person name="Binneck E."/>
            <person name="de Melo N.F."/>
            <person name="da Silva R.H."/>
            <person name="de Melo A.L.T.M."/>
            <person name="Pandolfi V."/>
            <person name="Bustamante F.O."/>
            <person name="Brasileiro-Vidal A.C."/>
            <person name="Benko-Iseppon A.M."/>
        </authorList>
    </citation>
    <scope>NUCLEOTIDE SEQUENCE [LARGE SCALE GENOMIC DNA]</scope>
    <source>
        <tissue evidence="2">Leaves</tissue>
    </source>
</reference>
<dbReference type="Proteomes" id="UP001341840">
    <property type="component" value="Unassembled WGS sequence"/>
</dbReference>
<evidence type="ECO:0000313" key="2">
    <source>
        <dbReference type="EMBL" id="MED6216267.1"/>
    </source>
</evidence>
<organism evidence="2 3">
    <name type="scientific">Stylosanthes scabra</name>
    <dbReference type="NCBI Taxonomy" id="79078"/>
    <lineage>
        <taxon>Eukaryota</taxon>
        <taxon>Viridiplantae</taxon>
        <taxon>Streptophyta</taxon>
        <taxon>Embryophyta</taxon>
        <taxon>Tracheophyta</taxon>
        <taxon>Spermatophyta</taxon>
        <taxon>Magnoliopsida</taxon>
        <taxon>eudicotyledons</taxon>
        <taxon>Gunneridae</taxon>
        <taxon>Pentapetalae</taxon>
        <taxon>rosids</taxon>
        <taxon>fabids</taxon>
        <taxon>Fabales</taxon>
        <taxon>Fabaceae</taxon>
        <taxon>Papilionoideae</taxon>
        <taxon>50 kb inversion clade</taxon>
        <taxon>dalbergioids sensu lato</taxon>
        <taxon>Dalbergieae</taxon>
        <taxon>Pterocarpus clade</taxon>
        <taxon>Stylosanthes</taxon>
    </lineage>
</organism>
<proteinExistence type="predicted"/>
<feature type="coiled-coil region" evidence="1">
    <location>
        <begin position="276"/>
        <end position="303"/>
    </location>
</feature>
<keyword evidence="1" id="KW-0175">Coiled coil</keyword>
<gene>
    <name evidence="2" type="ORF">PIB30_005855</name>
</gene>
<evidence type="ECO:0000313" key="3">
    <source>
        <dbReference type="Proteomes" id="UP001341840"/>
    </source>
</evidence>
<protein>
    <submittedName>
        <fullName evidence="2">Uncharacterized protein</fullName>
    </submittedName>
</protein>
<dbReference type="EMBL" id="JASCZI010271872">
    <property type="protein sequence ID" value="MED6216267.1"/>
    <property type="molecule type" value="Genomic_DNA"/>
</dbReference>
<keyword evidence="3" id="KW-1185">Reference proteome</keyword>
<accession>A0ABU6Z0W1</accession>
<feature type="coiled-coil region" evidence="1">
    <location>
        <begin position="201"/>
        <end position="228"/>
    </location>
</feature>